<dbReference type="AlphaFoldDB" id="A0A835LBE0"/>
<feature type="transmembrane region" description="Helical" evidence="1">
    <location>
        <begin position="35"/>
        <end position="56"/>
    </location>
</feature>
<dbReference type="Proteomes" id="UP000648187">
    <property type="component" value="Unassembled WGS sequence"/>
</dbReference>
<keyword evidence="1" id="KW-0472">Membrane</keyword>
<sequence>MILFQTLYTFFLSLIYVQMLIELQQLKISHVGLFHINVITILTVLWLLKNVLYIMLFSTSCEHFYMSVTEANNTCYKLLKRFQNTVAVKSLCKNVLRSHRATFHKMTACSIFTVDADLAHGFTSLEVEYIIVLLQFAFTRLKYEVGN</sequence>
<keyword evidence="1" id="KW-0812">Transmembrane</keyword>
<feature type="transmembrane region" description="Helical" evidence="1">
    <location>
        <begin position="6"/>
        <end position="23"/>
    </location>
</feature>
<reference evidence="2" key="1">
    <citation type="submission" date="2020-08" db="EMBL/GenBank/DDBJ databases">
        <title>Spodoptera exigua strain:BAW_Kor-Di-RS1 Genome sequencing and assembly.</title>
        <authorList>
            <person name="Kim J."/>
            <person name="Nam H.Y."/>
            <person name="Kwon M."/>
            <person name="Choi J.H."/>
            <person name="Cho S.R."/>
            <person name="Kim G.-H."/>
        </authorList>
    </citation>
    <scope>NUCLEOTIDE SEQUENCE</scope>
    <source>
        <strain evidence="2">BAW_Kor-Di-RS1</strain>
        <tissue evidence="2">Whole-body</tissue>
    </source>
</reference>
<proteinExistence type="predicted"/>
<evidence type="ECO:0000256" key="1">
    <source>
        <dbReference type="SAM" id="Phobius"/>
    </source>
</evidence>
<comment type="caution">
    <text evidence="2">The sequence shown here is derived from an EMBL/GenBank/DDBJ whole genome shotgun (WGS) entry which is preliminary data.</text>
</comment>
<accession>A0A835LBE0</accession>
<evidence type="ECO:0000313" key="2">
    <source>
        <dbReference type="EMBL" id="KAF9423391.1"/>
    </source>
</evidence>
<keyword evidence="3" id="KW-1185">Reference proteome</keyword>
<gene>
    <name evidence="2" type="ORF">HW555_001200</name>
</gene>
<dbReference type="EMBL" id="JACKWZ010000009">
    <property type="protein sequence ID" value="KAF9423391.1"/>
    <property type="molecule type" value="Genomic_DNA"/>
</dbReference>
<protein>
    <submittedName>
        <fullName evidence="2">Uncharacterized protein</fullName>
    </submittedName>
</protein>
<keyword evidence="1" id="KW-1133">Transmembrane helix</keyword>
<name>A0A835LBE0_SPOEX</name>
<evidence type="ECO:0000313" key="3">
    <source>
        <dbReference type="Proteomes" id="UP000648187"/>
    </source>
</evidence>
<organism evidence="2 3">
    <name type="scientific">Spodoptera exigua</name>
    <name type="common">Beet armyworm</name>
    <name type="synonym">Noctua fulgens</name>
    <dbReference type="NCBI Taxonomy" id="7107"/>
    <lineage>
        <taxon>Eukaryota</taxon>
        <taxon>Metazoa</taxon>
        <taxon>Ecdysozoa</taxon>
        <taxon>Arthropoda</taxon>
        <taxon>Hexapoda</taxon>
        <taxon>Insecta</taxon>
        <taxon>Pterygota</taxon>
        <taxon>Neoptera</taxon>
        <taxon>Endopterygota</taxon>
        <taxon>Lepidoptera</taxon>
        <taxon>Glossata</taxon>
        <taxon>Ditrysia</taxon>
        <taxon>Noctuoidea</taxon>
        <taxon>Noctuidae</taxon>
        <taxon>Amphipyrinae</taxon>
        <taxon>Spodoptera</taxon>
    </lineage>
</organism>